<sequence length="213" mass="22699">MADYKLIPSRTALVNVDMQNAFVEGTPLAAPDGVALLPHVNRLASACREAGMMVIHTLHVTRADGSNHGTMGELIEPVRAGYINEGTETAKLHPGVDVGPRDIMLYKPRYGSFTGTDLDQILRSNGIDSIIVTGICTNICCETTAREAGMRDYHVFFPSDGTETFPAGGLTVEEIKKATLATLGVAFAKILTIDETITAIRANSNQPGVQAVA</sequence>
<dbReference type="PANTHER" id="PTHR43540:SF6">
    <property type="entry name" value="ISOCHORISMATASE-LIKE DOMAIN-CONTAINING PROTEIN"/>
    <property type="match status" value="1"/>
</dbReference>
<accession>A0A418UZK9</accession>
<name>A0A418UZK9_RHOPL</name>
<reference evidence="3 4" key="1">
    <citation type="submission" date="2018-09" db="EMBL/GenBank/DDBJ databases">
        <title>Draft genome sequence of Rhodopseudomonas palustris 2.1.18.</title>
        <authorList>
            <person name="Robertson S.L."/>
            <person name="Meyer T.E."/>
            <person name="Kyndt J.A."/>
        </authorList>
    </citation>
    <scope>NUCLEOTIDE SEQUENCE [LARGE SCALE GENOMIC DNA]</scope>
    <source>
        <strain evidence="3 4">2.1.18</strain>
    </source>
</reference>
<organism evidence="3 4">
    <name type="scientific">Rhodopseudomonas palustris</name>
    <dbReference type="NCBI Taxonomy" id="1076"/>
    <lineage>
        <taxon>Bacteria</taxon>
        <taxon>Pseudomonadati</taxon>
        <taxon>Pseudomonadota</taxon>
        <taxon>Alphaproteobacteria</taxon>
        <taxon>Hyphomicrobiales</taxon>
        <taxon>Nitrobacteraceae</taxon>
        <taxon>Rhodopseudomonas</taxon>
    </lineage>
</organism>
<dbReference type="CDD" id="cd00431">
    <property type="entry name" value="cysteine_hydrolases"/>
    <property type="match status" value="1"/>
</dbReference>
<feature type="domain" description="Isochorismatase-like" evidence="2">
    <location>
        <begin position="11"/>
        <end position="193"/>
    </location>
</feature>
<proteinExistence type="predicted"/>
<gene>
    <name evidence="3" type="ORF">D4Q52_21470</name>
</gene>
<dbReference type="Proteomes" id="UP000285523">
    <property type="component" value="Unassembled WGS sequence"/>
</dbReference>
<protein>
    <submittedName>
        <fullName evidence="3">Cysteine hydrolase</fullName>
    </submittedName>
</protein>
<dbReference type="EMBL" id="QYYD01000026">
    <property type="protein sequence ID" value="RJF68750.1"/>
    <property type="molecule type" value="Genomic_DNA"/>
</dbReference>
<evidence type="ECO:0000313" key="4">
    <source>
        <dbReference type="Proteomes" id="UP000285523"/>
    </source>
</evidence>
<dbReference type="InterPro" id="IPR000868">
    <property type="entry name" value="Isochorismatase-like_dom"/>
</dbReference>
<dbReference type="RefSeq" id="WP_119858611.1">
    <property type="nucleotide sequence ID" value="NZ_QYYD01000026.1"/>
</dbReference>
<dbReference type="InterPro" id="IPR050272">
    <property type="entry name" value="Isochorismatase-like_hydrls"/>
</dbReference>
<dbReference type="GO" id="GO:0016787">
    <property type="term" value="F:hydrolase activity"/>
    <property type="evidence" value="ECO:0007669"/>
    <property type="project" value="UniProtKB-KW"/>
</dbReference>
<dbReference type="PANTHER" id="PTHR43540">
    <property type="entry name" value="PEROXYUREIDOACRYLATE/UREIDOACRYLATE AMIDOHYDROLASE-RELATED"/>
    <property type="match status" value="1"/>
</dbReference>
<keyword evidence="1 3" id="KW-0378">Hydrolase</keyword>
<dbReference type="Gene3D" id="3.40.50.850">
    <property type="entry name" value="Isochorismatase-like"/>
    <property type="match status" value="1"/>
</dbReference>
<evidence type="ECO:0000259" key="2">
    <source>
        <dbReference type="Pfam" id="PF00857"/>
    </source>
</evidence>
<dbReference type="Pfam" id="PF00857">
    <property type="entry name" value="Isochorismatase"/>
    <property type="match status" value="1"/>
</dbReference>
<dbReference type="InterPro" id="IPR036380">
    <property type="entry name" value="Isochorismatase-like_sf"/>
</dbReference>
<evidence type="ECO:0000313" key="3">
    <source>
        <dbReference type="EMBL" id="RJF68750.1"/>
    </source>
</evidence>
<dbReference type="OrthoDB" id="9807387at2"/>
<comment type="caution">
    <text evidence="3">The sequence shown here is derived from an EMBL/GenBank/DDBJ whole genome shotgun (WGS) entry which is preliminary data.</text>
</comment>
<dbReference type="SUPFAM" id="SSF52499">
    <property type="entry name" value="Isochorismatase-like hydrolases"/>
    <property type="match status" value="1"/>
</dbReference>
<evidence type="ECO:0000256" key="1">
    <source>
        <dbReference type="ARBA" id="ARBA00022801"/>
    </source>
</evidence>
<dbReference type="AlphaFoldDB" id="A0A418UZK9"/>